<dbReference type="HOGENOM" id="CLU_2893393_0_0_2"/>
<sequence>MRRFPPQVAEERLKKIVVMAARAGRNVLWLSRDVFTLRSWEPHVRYRARYVDGAYVLEEQL</sequence>
<dbReference type="Proteomes" id="UP000002595">
    <property type="component" value="Chromosome"/>
</dbReference>
<accession>A1RR40</accession>
<protein>
    <submittedName>
        <fullName evidence="1">Uncharacterized protein</fullName>
    </submittedName>
</protein>
<name>A1RR40_PYRIL</name>
<organism evidence="1 2">
    <name type="scientific">Pyrobaculum islandicum (strain DSM 4184 / JCM 9189 / GEO3)</name>
    <dbReference type="NCBI Taxonomy" id="384616"/>
    <lineage>
        <taxon>Archaea</taxon>
        <taxon>Thermoproteota</taxon>
        <taxon>Thermoprotei</taxon>
        <taxon>Thermoproteales</taxon>
        <taxon>Thermoproteaceae</taxon>
        <taxon>Pyrobaculum</taxon>
    </lineage>
</organism>
<reference evidence="1" key="1">
    <citation type="submission" date="2006-12" db="EMBL/GenBank/DDBJ databases">
        <title>Complete sequence of Pyrobaculum islandicum DSM 4184.</title>
        <authorList>
            <person name="Copeland A."/>
            <person name="Lucas S."/>
            <person name="Lapidus A."/>
            <person name="Barry K."/>
            <person name="Detter J.C."/>
            <person name="Glavina del Rio T."/>
            <person name="Dalin E."/>
            <person name="Tice H."/>
            <person name="Pitluck S."/>
            <person name="Meincke L."/>
            <person name="Brettin T."/>
            <person name="Bruce D."/>
            <person name="Han C."/>
            <person name="Tapia R."/>
            <person name="Gilna P."/>
            <person name="Schmutz J."/>
            <person name="Larimer F."/>
            <person name="Land M."/>
            <person name="Hauser L."/>
            <person name="Kyrpides N."/>
            <person name="Mikhailova N."/>
            <person name="Cozen A.E."/>
            <person name="Fitz-Gibbon S.T."/>
            <person name="House C.H."/>
            <person name="Saltikov C."/>
            <person name="Lowe T."/>
            <person name="Richardson P."/>
        </authorList>
    </citation>
    <scope>NUCLEOTIDE SEQUENCE [LARGE SCALE GENOMIC DNA]</scope>
    <source>
        <strain evidence="1">DSM 4184</strain>
    </source>
</reference>
<evidence type="ECO:0000313" key="2">
    <source>
        <dbReference type="Proteomes" id="UP000002595"/>
    </source>
</evidence>
<keyword evidence="2" id="KW-1185">Reference proteome</keyword>
<proteinExistence type="predicted"/>
<dbReference type="AlphaFoldDB" id="A1RR40"/>
<dbReference type="KEGG" id="pis:Pisl_0242"/>
<dbReference type="eggNOG" id="arCOG07005">
    <property type="taxonomic scope" value="Archaea"/>
</dbReference>
<dbReference type="EMBL" id="CP000504">
    <property type="protein sequence ID" value="ABL87422.1"/>
    <property type="molecule type" value="Genomic_DNA"/>
</dbReference>
<gene>
    <name evidence="1" type="ordered locus">Pisl_0242</name>
</gene>
<dbReference type="STRING" id="384616.Pisl_0242"/>
<evidence type="ECO:0000313" key="1">
    <source>
        <dbReference type="EMBL" id="ABL87422.1"/>
    </source>
</evidence>